<name>X0U9J1_9ZZZZ</name>
<protein>
    <recommendedName>
        <fullName evidence="2">GWxTD domain-containing protein</fullName>
    </recommendedName>
</protein>
<dbReference type="AlphaFoldDB" id="X0U9J1"/>
<gene>
    <name evidence="1" type="ORF">S01H1_21721</name>
</gene>
<evidence type="ECO:0008006" key="2">
    <source>
        <dbReference type="Google" id="ProtNLM"/>
    </source>
</evidence>
<organism evidence="1">
    <name type="scientific">marine sediment metagenome</name>
    <dbReference type="NCBI Taxonomy" id="412755"/>
    <lineage>
        <taxon>unclassified sequences</taxon>
        <taxon>metagenomes</taxon>
        <taxon>ecological metagenomes</taxon>
    </lineage>
</organism>
<sequence>MVLSIFFSFGLSQETSRSEKKNKDPLSMWSKQWLEEVVVFIITDAEKNLFINLPTELDRGKFIVNFWKKRDPNPETPENEFKLEYYKR</sequence>
<accession>X0U9J1</accession>
<comment type="caution">
    <text evidence="1">The sequence shown here is derived from an EMBL/GenBank/DDBJ whole genome shotgun (WGS) entry which is preliminary data.</text>
</comment>
<dbReference type="InterPro" id="IPR030959">
    <property type="entry name" value="GWxTD_dom"/>
</dbReference>
<dbReference type="EMBL" id="BARS01012093">
    <property type="protein sequence ID" value="GAF97012.1"/>
    <property type="molecule type" value="Genomic_DNA"/>
</dbReference>
<feature type="non-terminal residue" evidence="1">
    <location>
        <position position="88"/>
    </location>
</feature>
<evidence type="ECO:0000313" key="1">
    <source>
        <dbReference type="EMBL" id="GAF97012.1"/>
    </source>
</evidence>
<dbReference type="NCBIfam" id="TIGR04514">
    <property type="entry name" value="GWxTD_dom"/>
    <property type="match status" value="1"/>
</dbReference>
<proteinExistence type="predicted"/>
<reference evidence="1" key="1">
    <citation type="journal article" date="2014" name="Front. Microbiol.">
        <title>High frequency of phylogenetically diverse reductive dehalogenase-homologous genes in deep subseafloor sedimentary metagenomes.</title>
        <authorList>
            <person name="Kawai M."/>
            <person name="Futagami T."/>
            <person name="Toyoda A."/>
            <person name="Takaki Y."/>
            <person name="Nishi S."/>
            <person name="Hori S."/>
            <person name="Arai W."/>
            <person name="Tsubouchi T."/>
            <person name="Morono Y."/>
            <person name="Uchiyama I."/>
            <person name="Ito T."/>
            <person name="Fujiyama A."/>
            <person name="Inagaki F."/>
            <person name="Takami H."/>
        </authorList>
    </citation>
    <scope>NUCLEOTIDE SEQUENCE</scope>
    <source>
        <strain evidence="1">Expedition CK06-06</strain>
    </source>
</reference>